<dbReference type="Gene3D" id="2.20.110.10">
    <property type="entry name" value="Histone H3 K4-specific methyltransferase SET7/9 N-terminal domain"/>
    <property type="match status" value="5"/>
</dbReference>
<keyword evidence="3" id="KW-0732">Signal</keyword>
<evidence type="ECO:0000256" key="1">
    <source>
        <dbReference type="ARBA" id="ARBA00022737"/>
    </source>
</evidence>
<dbReference type="Pfam" id="PF01650">
    <property type="entry name" value="Peptidase_C13"/>
    <property type="match status" value="1"/>
</dbReference>
<dbReference type="GO" id="GO:0008233">
    <property type="term" value="F:peptidase activity"/>
    <property type="evidence" value="ECO:0007669"/>
    <property type="project" value="InterPro"/>
</dbReference>
<evidence type="ECO:0000313" key="4">
    <source>
        <dbReference type="EMBL" id="PCM48829.1"/>
    </source>
</evidence>
<dbReference type="SUPFAM" id="SSF52129">
    <property type="entry name" value="Caspase-like"/>
    <property type="match status" value="1"/>
</dbReference>
<organism evidence="4 5">
    <name type="scientific">Pseudomonas fluorescens</name>
    <dbReference type="NCBI Taxonomy" id="294"/>
    <lineage>
        <taxon>Bacteria</taxon>
        <taxon>Pseudomonadati</taxon>
        <taxon>Pseudomonadota</taxon>
        <taxon>Gammaproteobacteria</taxon>
        <taxon>Pseudomonadales</taxon>
        <taxon>Pseudomonadaceae</taxon>
        <taxon>Pseudomonas</taxon>
    </lineage>
</organism>
<dbReference type="InterPro" id="IPR003409">
    <property type="entry name" value="MORN"/>
</dbReference>
<dbReference type="PANTHER" id="PTHR23084">
    <property type="entry name" value="PHOSPHATIDYLINOSITOL-4-PHOSPHATE 5-KINASE RELATED"/>
    <property type="match status" value="1"/>
</dbReference>
<dbReference type="Gene3D" id="3.40.50.1460">
    <property type="match status" value="1"/>
</dbReference>
<dbReference type="PANTHER" id="PTHR23084:SF263">
    <property type="entry name" value="MORN REPEAT-CONTAINING PROTEIN 1"/>
    <property type="match status" value="1"/>
</dbReference>
<dbReference type="Pfam" id="PF02493">
    <property type="entry name" value="MORN"/>
    <property type="match status" value="10"/>
</dbReference>
<dbReference type="Proteomes" id="UP000218643">
    <property type="component" value="Unassembled WGS sequence"/>
</dbReference>
<dbReference type="InterPro" id="IPR001096">
    <property type="entry name" value="Peptidase_C13"/>
</dbReference>
<evidence type="ECO:0000256" key="2">
    <source>
        <dbReference type="SAM" id="MobiDB-lite"/>
    </source>
</evidence>
<sequence length="575" mass="62230">MRPLASLAPLALTLMLTACGDGESLLPPDARLPDGGRYRGELVNGLLQGQGRVDYPNGSWYAGQFDKGQWHGQGEWHGSNGEVYRGQFQQGLFDGQGSLTTNASSYTGGFKQGRRDGEGTLKENAMTYRGEFKADQYSGLGRLEMDDGSSYQGQFAHGKPNGEGQRGDSSGNTFSGHFVNGQLEGNGTFNSADGDIYVGGFKNSQLHGKGRYENADGDVWLGQFKEGALTGKGELIGADGSHYIGFFNDWRFSGQGRLNLSDGSFYIGGFDGDSYAGRGTLVLTDGTVLSGTWINGQRVRDADGKLLPDTLELGLLAQGRLLDNALAAVPASTPAVELYTLTLGGDGKQSVFLRESDYVANMLTTRFGAFGQIRLVNHREHLADRPMATRENLRRAAQTLAERSGPEDLVFIYLTSHGTAEHELVLDQPRMELADLPADELAAVLAPLKNRDKVIVISSCYSGGFIPALKDERTLIMTASRADRVSFGCSEEANFTYFGDALFAQALNQTDDLEQAFKLAKATVAERELADNFEASEPQIWAPKTVLAHWQLLRKQQARKALQSAALNDGATNSN</sequence>
<proteinExistence type="predicted"/>
<dbReference type="SMART" id="SM00698">
    <property type="entry name" value="MORN"/>
    <property type="match status" value="11"/>
</dbReference>
<feature type="chain" id="PRO_5032547855" evidence="3">
    <location>
        <begin position="21"/>
        <end position="575"/>
    </location>
</feature>
<dbReference type="GO" id="GO:0006508">
    <property type="term" value="P:proteolysis"/>
    <property type="evidence" value="ECO:0007669"/>
    <property type="project" value="InterPro"/>
</dbReference>
<dbReference type="PROSITE" id="PS51257">
    <property type="entry name" value="PROKAR_LIPOPROTEIN"/>
    <property type="match status" value="1"/>
</dbReference>
<dbReference type="SUPFAM" id="SSF82185">
    <property type="entry name" value="Histone H3 K4-specific methyltransferase SET7/9 N-terminal domain"/>
    <property type="match status" value="3"/>
</dbReference>
<evidence type="ECO:0000256" key="3">
    <source>
        <dbReference type="SAM" id="SignalP"/>
    </source>
</evidence>
<comment type="caution">
    <text evidence="4">The sequence shown here is derived from an EMBL/GenBank/DDBJ whole genome shotgun (WGS) entry which is preliminary data.</text>
</comment>
<evidence type="ECO:0000313" key="5">
    <source>
        <dbReference type="Proteomes" id="UP000218643"/>
    </source>
</evidence>
<name>A0A854X157_PSEFL</name>
<dbReference type="InterPro" id="IPR029030">
    <property type="entry name" value="Caspase-like_dom_sf"/>
</dbReference>
<dbReference type="AlphaFoldDB" id="A0A854X157"/>
<reference evidence="4 5" key="1">
    <citation type="submission" date="2017-09" db="EMBL/GenBank/DDBJ databases">
        <authorList>
            <person name="Haney C."/>
            <person name="Melnyk R."/>
        </authorList>
    </citation>
    <scope>NUCLEOTIDE SEQUENCE [LARGE SCALE GENOMIC DNA]</scope>
    <source>
        <strain evidence="4 5">CH229</strain>
    </source>
</reference>
<protein>
    <submittedName>
        <fullName evidence="4">Peptidase C13</fullName>
    </submittedName>
</protein>
<dbReference type="EMBL" id="NXHE01000016">
    <property type="protein sequence ID" value="PCM48829.1"/>
    <property type="molecule type" value="Genomic_DNA"/>
</dbReference>
<dbReference type="RefSeq" id="WP_096796308.1">
    <property type="nucleotide sequence ID" value="NZ_NXHE01000016.1"/>
</dbReference>
<keyword evidence="1" id="KW-0677">Repeat</keyword>
<reference evidence="4 5" key="2">
    <citation type="submission" date="2017-10" db="EMBL/GenBank/DDBJ databases">
        <title>Rhizosphere-associated Pseudomonas modulate jasmonic acid/salicylic acid antagonism to induce systemic resistance to herbivores at the cost of susceptibility to pathogens.</title>
        <authorList>
            <person name="Haney C.H."/>
            <person name="Wiesmann C.L."/>
            <person name="Shapiro L.R."/>
            <person name="O'Sullivan L.R."/>
            <person name="Khorasani S."/>
            <person name="Melnyk R.A."/>
            <person name="Xiao L."/>
            <person name="Bush J."/>
            <person name="Carrillo J."/>
            <person name="Pierce N.E."/>
            <person name="Ausubel F.M."/>
        </authorList>
    </citation>
    <scope>NUCLEOTIDE SEQUENCE [LARGE SCALE GENOMIC DNA]</scope>
    <source>
        <strain evidence="4 5">CH229</strain>
    </source>
</reference>
<accession>A0A854X157</accession>
<feature type="signal peptide" evidence="3">
    <location>
        <begin position="1"/>
        <end position="20"/>
    </location>
</feature>
<feature type="region of interest" description="Disordered" evidence="2">
    <location>
        <begin position="148"/>
        <end position="173"/>
    </location>
</feature>
<gene>
    <name evidence="4" type="ORF">CP335_14750</name>
</gene>